<dbReference type="InterPro" id="IPR029028">
    <property type="entry name" value="Alpha/beta_knot_MTases"/>
</dbReference>
<accession>A0ABT8LG26</accession>
<dbReference type="Proteomes" id="UP001172083">
    <property type="component" value="Unassembled WGS sequence"/>
</dbReference>
<protein>
    <recommendedName>
        <fullName evidence="7">tRNA (guanosine(18)-2'-O)-methyltransferase</fullName>
        <ecNumber evidence="7">2.1.1.34</ecNumber>
    </recommendedName>
    <alternativeName>
        <fullName evidence="7">tRNA [Gm18] methyltransferase</fullName>
    </alternativeName>
</protein>
<keyword evidence="3 7" id="KW-0808">Transferase</keyword>
<organism evidence="9 10">
    <name type="scientific">Agaribacillus aureus</name>
    <dbReference type="NCBI Taxonomy" id="3051825"/>
    <lineage>
        <taxon>Bacteria</taxon>
        <taxon>Pseudomonadati</taxon>
        <taxon>Bacteroidota</taxon>
        <taxon>Cytophagia</taxon>
        <taxon>Cytophagales</taxon>
        <taxon>Splendidivirgaceae</taxon>
        <taxon>Agaribacillus</taxon>
    </lineage>
</organism>
<comment type="caution">
    <text evidence="9">The sequence shown here is derived from an EMBL/GenBank/DDBJ whole genome shotgun (WGS) entry which is preliminary data.</text>
</comment>
<dbReference type="RefSeq" id="WP_346762087.1">
    <property type="nucleotide sequence ID" value="NZ_JAUJEB010000010.1"/>
</dbReference>
<evidence type="ECO:0000256" key="2">
    <source>
        <dbReference type="ARBA" id="ARBA00022603"/>
    </source>
</evidence>
<dbReference type="CDD" id="cd18092">
    <property type="entry name" value="SpoU-like_TrmH"/>
    <property type="match status" value="1"/>
</dbReference>
<evidence type="ECO:0000313" key="10">
    <source>
        <dbReference type="Proteomes" id="UP001172083"/>
    </source>
</evidence>
<dbReference type="InterPro" id="IPR033671">
    <property type="entry name" value="TrmH"/>
</dbReference>
<dbReference type="GO" id="GO:0032259">
    <property type="term" value="P:methylation"/>
    <property type="evidence" value="ECO:0007669"/>
    <property type="project" value="UniProtKB-KW"/>
</dbReference>
<dbReference type="EMBL" id="JAUJEB010000010">
    <property type="protein sequence ID" value="MDN5216749.1"/>
    <property type="molecule type" value="Genomic_DNA"/>
</dbReference>
<evidence type="ECO:0000256" key="5">
    <source>
        <dbReference type="ARBA" id="ARBA00022694"/>
    </source>
</evidence>
<evidence type="ECO:0000256" key="1">
    <source>
        <dbReference type="ARBA" id="ARBA00022555"/>
    </source>
</evidence>
<evidence type="ECO:0000313" key="9">
    <source>
        <dbReference type="EMBL" id="MDN5216749.1"/>
    </source>
</evidence>
<proteinExistence type="inferred from homology"/>
<name>A0ABT8LG26_9BACT</name>
<keyword evidence="5 7" id="KW-0819">tRNA processing</keyword>
<dbReference type="SUPFAM" id="SSF75217">
    <property type="entry name" value="alpha/beta knot"/>
    <property type="match status" value="1"/>
</dbReference>
<dbReference type="GO" id="GO:0008168">
    <property type="term" value="F:methyltransferase activity"/>
    <property type="evidence" value="ECO:0007669"/>
    <property type="project" value="UniProtKB-KW"/>
</dbReference>
<evidence type="ECO:0000256" key="3">
    <source>
        <dbReference type="ARBA" id="ARBA00022679"/>
    </source>
</evidence>
<dbReference type="EC" id="2.1.1.34" evidence="7"/>
<comment type="caution">
    <text evidence="7">Lacks conserved residue(s) required for the propagation of feature annotation.</text>
</comment>
<evidence type="ECO:0000256" key="7">
    <source>
        <dbReference type="HAMAP-Rule" id="MF_02060"/>
    </source>
</evidence>
<dbReference type="HAMAP" id="MF_02060">
    <property type="entry name" value="tRNA_methyltr_TrmH"/>
    <property type="match status" value="1"/>
</dbReference>
<evidence type="ECO:0000256" key="6">
    <source>
        <dbReference type="ARBA" id="ARBA00022884"/>
    </source>
</evidence>
<dbReference type="Gene3D" id="3.40.1280.10">
    <property type="match status" value="1"/>
</dbReference>
<sequence length="237" mass="27133">MRGKLRKKLINCFSEYITDHKKTLIEQVLDFRTRHITIALEDIYQPQNASAAVRTCDCFGIQDLHIIENKNTYTLNPKVVSGASKWVDLIYHSEEGDYNTLNCINSLKDNGYKIIGTSPNKLEKSIHEVDIHQKLVLLFGTELTGLSDEAIGHLDELVHIPMVGFTESYNLSVSVAICLSILTQKLYASNIDWGLDKAEKEILRLAWYKKIVPRPEILEKEFLKQIDQSFEKGHKSR</sequence>
<dbReference type="Pfam" id="PF00588">
    <property type="entry name" value="SpoU_methylase"/>
    <property type="match status" value="1"/>
</dbReference>
<feature type="binding site" evidence="7">
    <location>
        <position position="117"/>
    </location>
    <ligand>
        <name>S-adenosyl-L-methionine</name>
        <dbReference type="ChEBI" id="CHEBI:59789"/>
    </ligand>
</feature>
<dbReference type="PANTHER" id="PTHR43453:SF1">
    <property type="entry name" value="TRNA_RRNA METHYLTRANSFERASE SPOU TYPE DOMAIN-CONTAINING PROTEIN"/>
    <property type="match status" value="1"/>
</dbReference>
<dbReference type="InterPro" id="IPR029026">
    <property type="entry name" value="tRNA_m1G_MTases_N"/>
</dbReference>
<feature type="domain" description="tRNA/rRNA methyltransferase SpoU type" evidence="8">
    <location>
        <begin position="36"/>
        <end position="179"/>
    </location>
</feature>
<keyword evidence="6 7" id="KW-0694">RNA-binding</keyword>
<reference evidence="9" key="1">
    <citation type="submission" date="2023-06" db="EMBL/GenBank/DDBJ databases">
        <title>Genomic of Agaribacillus aureum.</title>
        <authorList>
            <person name="Wang G."/>
        </authorList>
    </citation>
    <scope>NUCLEOTIDE SEQUENCE</scope>
    <source>
        <strain evidence="9">BMA12</strain>
    </source>
</reference>
<gene>
    <name evidence="7" type="primary">trmH</name>
    <name evidence="9" type="ORF">QQ020_32060</name>
</gene>
<comment type="similarity">
    <text evidence="7">Belongs to the class IV-like SAM-binding methyltransferase superfamily. RNA methyltransferase TrmH family.</text>
</comment>
<dbReference type="InterPro" id="IPR001537">
    <property type="entry name" value="SpoU_MeTrfase"/>
</dbReference>
<keyword evidence="1 7" id="KW-0820">tRNA-binding</keyword>
<feature type="binding site" evidence="7">
    <location>
        <position position="160"/>
    </location>
    <ligand>
        <name>S-adenosyl-L-methionine</name>
        <dbReference type="ChEBI" id="CHEBI:59789"/>
    </ligand>
</feature>
<dbReference type="PANTHER" id="PTHR43453">
    <property type="entry name" value="RRNA METHYLASE-LIKE"/>
    <property type="match status" value="1"/>
</dbReference>
<evidence type="ECO:0000256" key="4">
    <source>
        <dbReference type="ARBA" id="ARBA00022691"/>
    </source>
</evidence>
<evidence type="ECO:0000259" key="8">
    <source>
        <dbReference type="Pfam" id="PF00588"/>
    </source>
</evidence>
<keyword evidence="4 7" id="KW-0949">S-adenosyl-L-methionine</keyword>
<comment type="function">
    <text evidence="7">Catalyzes the 2'-O methylation of guanosine at position 18 in tRNA.</text>
</comment>
<comment type="catalytic activity">
    <reaction evidence="7">
        <text>guanosine(18) in tRNA + S-adenosyl-L-methionine = 2'-O-methylguanosine(18) in tRNA + S-adenosyl-L-homocysteine + H(+)</text>
        <dbReference type="Rhea" id="RHEA:20077"/>
        <dbReference type="Rhea" id="RHEA-COMP:10190"/>
        <dbReference type="Rhea" id="RHEA-COMP:10192"/>
        <dbReference type="ChEBI" id="CHEBI:15378"/>
        <dbReference type="ChEBI" id="CHEBI:57856"/>
        <dbReference type="ChEBI" id="CHEBI:59789"/>
        <dbReference type="ChEBI" id="CHEBI:74269"/>
        <dbReference type="ChEBI" id="CHEBI:74445"/>
        <dbReference type="EC" id="2.1.1.34"/>
    </reaction>
</comment>
<keyword evidence="2 7" id="KW-0489">Methyltransferase</keyword>
<keyword evidence="10" id="KW-1185">Reference proteome</keyword>